<name>A0A6A6ZF51_9PLEO</name>
<organism evidence="2 3">
    <name type="scientific">Ophiobolus disseminans</name>
    <dbReference type="NCBI Taxonomy" id="1469910"/>
    <lineage>
        <taxon>Eukaryota</taxon>
        <taxon>Fungi</taxon>
        <taxon>Dikarya</taxon>
        <taxon>Ascomycota</taxon>
        <taxon>Pezizomycotina</taxon>
        <taxon>Dothideomycetes</taxon>
        <taxon>Pleosporomycetidae</taxon>
        <taxon>Pleosporales</taxon>
        <taxon>Pleosporineae</taxon>
        <taxon>Phaeosphaeriaceae</taxon>
        <taxon>Ophiobolus</taxon>
    </lineage>
</organism>
<evidence type="ECO:0000259" key="1">
    <source>
        <dbReference type="Pfam" id="PF20150"/>
    </source>
</evidence>
<keyword evidence="3" id="KW-1185">Reference proteome</keyword>
<protein>
    <recommendedName>
        <fullName evidence="1">2EXR domain-containing protein</fullName>
    </recommendedName>
</protein>
<dbReference type="Pfam" id="PF20150">
    <property type="entry name" value="2EXR"/>
    <property type="match status" value="1"/>
</dbReference>
<dbReference type="OrthoDB" id="5314997at2759"/>
<accession>A0A6A6ZF51</accession>
<dbReference type="EMBL" id="MU006245">
    <property type="protein sequence ID" value="KAF2819339.1"/>
    <property type="molecule type" value="Genomic_DNA"/>
</dbReference>
<evidence type="ECO:0000313" key="2">
    <source>
        <dbReference type="EMBL" id="KAF2819339.1"/>
    </source>
</evidence>
<evidence type="ECO:0000313" key="3">
    <source>
        <dbReference type="Proteomes" id="UP000799424"/>
    </source>
</evidence>
<dbReference type="InterPro" id="IPR045518">
    <property type="entry name" value="2EXR"/>
</dbReference>
<reference evidence="2" key="1">
    <citation type="journal article" date="2020" name="Stud. Mycol.">
        <title>101 Dothideomycetes genomes: a test case for predicting lifestyles and emergence of pathogens.</title>
        <authorList>
            <person name="Haridas S."/>
            <person name="Albert R."/>
            <person name="Binder M."/>
            <person name="Bloem J."/>
            <person name="Labutti K."/>
            <person name="Salamov A."/>
            <person name="Andreopoulos B."/>
            <person name="Baker S."/>
            <person name="Barry K."/>
            <person name="Bills G."/>
            <person name="Bluhm B."/>
            <person name="Cannon C."/>
            <person name="Castanera R."/>
            <person name="Culley D."/>
            <person name="Daum C."/>
            <person name="Ezra D."/>
            <person name="Gonzalez J."/>
            <person name="Henrissat B."/>
            <person name="Kuo A."/>
            <person name="Liang C."/>
            <person name="Lipzen A."/>
            <person name="Lutzoni F."/>
            <person name="Magnuson J."/>
            <person name="Mondo S."/>
            <person name="Nolan M."/>
            <person name="Ohm R."/>
            <person name="Pangilinan J."/>
            <person name="Park H.-J."/>
            <person name="Ramirez L."/>
            <person name="Alfaro M."/>
            <person name="Sun H."/>
            <person name="Tritt A."/>
            <person name="Yoshinaga Y."/>
            <person name="Zwiers L.-H."/>
            <person name="Turgeon B."/>
            <person name="Goodwin S."/>
            <person name="Spatafora J."/>
            <person name="Crous P."/>
            <person name="Grigoriev I."/>
        </authorList>
    </citation>
    <scope>NUCLEOTIDE SEQUENCE</scope>
    <source>
        <strain evidence="2">CBS 113818</strain>
    </source>
</reference>
<dbReference type="Proteomes" id="UP000799424">
    <property type="component" value="Unassembled WGS sequence"/>
</dbReference>
<sequence>MSSASPPMMTVHQDHHFRFMDLPAELRLMIYEFLPIQRTPFEIQIRSDGDAQTEKTTSITLLRHHVSSQILGVSRAVQNEARKEVARKVQEIRELTPRITMDRDVEPLKPTTDKLFTHIMRWLEVLRGKEHTRFCDWITEPEVATSSEFAGMPEPMLHFVEQAGIQMLSR</sequence>
<proteinExistence type="predicted"/>
<feature type="domain" description="2EXR" evidence="1">
    <location>
        <begin position="18"/>
        <end position="87"/>
    </location>
</feature>
<dbReference type="AlphaFoldDB" id="A0A6A6ZF51"/>
<gene>
    <name evidence="2" type="ORF">CC86DRAFT_431922</name>
</gene>